<evidence type="ECO:0000256" key="2">
    <source>
        <dbReference type="ARBA" id="ARBA00004760"/>
    </source>
</evidence>
<keyword evidence="5 7" id="KW-1133">Transmembrane helix</keyword>
<dbReference type="Pfam" id="PF03798">
    <property type="entry name" value="TRAM_LAG1_CLN8"/>
    <property type="match status" value="1"/>
</dbReference>
<keyword evidence="6 7" id="KW-0472">Membrane</keyword>
<feature type="transmembrane region" description="Helical" evidence="7">
    <location>
        <begin position="68"/>
        <end position="88"/>
    </location>
</feature>
<feature type="transmembrane region" description="Helical" evidence="7">
    <location>
        <begin position="27"/>
        <end position="48"/>
    </location>
</feature>
<evidence type="ECO:0000256" key="3">
    <source>
        <dbReference type="ARBA" id="ARBA00004991"/>
    </source>
</evidence>
<name>A0A8J2JVQ3_9HEXA</name>
<evidence type="ECO:0000313" key="10">
    <source>
        <dbReference type="Proteomes" id="UP000708208"/>
    </source>
</evidence>
<comment type="pathway">
    <text evidence="2">Lipid metabolism; sphingolipid metabolism.</text>
</comment>
<dbReference type="OrthoDB" id="537032at2759"/>
<feature type="domain" description="TLC" evidence="8">
    <location>
        <begin position="10"/>
        <end position="88"/>
    </location>
</feature>
<evidence type="ECO:0000256" key="7">
    <source>
        <dbReference type="SAM" id="Phobius"/>
    </source>
</evidence>
<comment type="caution">
    <text evidence="9">The sequence shown here is derived from an EMBL/GenBank/DDBJ whole genome shotgun (WGS) entry which is preliminary data.</text>
</comment>
<evidence type="ECO:0000256" key="5">
    <source>
        <dbReference type="ARBA" id="ARBA00022989"/>
    </source>
</evidence>
<dbReference type="Proteomes" id="UP000708208">
    <property type="component" value="Unassembled WGS sequence"/>
</dbReference>
<organism evidence="9 10">
    <name type="scientific">Allacma fusca</name>
    <dbReference type="NCBI Taxonomy" id="39272"/>
    <lineage>
        <taxon>Eukaryota</taxon>
        <taxon>Metazoa</taxon>
        <taxon>Ecdysozoa</taxon>
        <taxon>Arthropoda</taxon>
        <taxon>Hexapoda</taxon>
        <taxon>Collembola</taxon>
        <taxon>Symphypleona</taxon>
        <taxon>Sminthuridae</taxon>
        <taxon>Allacma</taxon>
    </lineage>
</organism>
<proteinExistence type="predicted"/>
<dbReference type="InterPro" id="IPR016439">
    <property type="entry name" value="Lag1/Lac1-like"/>
</dbReference>
<comment type="pathway">
    <text evidence="3">Sphingolipid metabolism.</text>
</comment>
<dbReference type="AlphaFoldDB" id="A0A8J2JVQ3"/>
<dbReference type="GO" id="GO:0046513">
    <property type="term" value="P:ceramide biosynthetic process"/>
    <property type="evidence" value="ECO:0007669"/>
    <property type="project" value="InterPro"/>
</dbReference>
<evidence type="ECO:0000256" key="6">
    <source>
        <dbReference type="ARBA" id="ARBA00023136"/>
    </source>
</evidence>
<sequence>MVIKTPEDSFELTKICIYANKQRMGKVGVTILAVTWVLTRLVIFPLHILRSAIYETNLFFKEPPVGEMFRILSYILFAMHIVWTYFIMQVCINCWKKEEIQDSRSDDEDSGDEKVD</sequence>
<dbReference type="GO" id="GO:0016020">
    <property type="term" value="C:membrane"/>
    <property type="evidence" value="ECO:0007669"/>
    <property type="project" value="UniProtKB-SubCell"/>
</dbReference>
<protein>
    <recommendedName>
        <fullName evidence="8">TLC domain-containing protein</fullName>
    </recommendedName>
</protein>
<keyword evidence="4 7" id="KW-0812">Transmembrane</keyword>
<evidence type="ECO:0000313" key="9">
    <source>
        <dbReference type="EMBL" id="CAG7722865.1"/>
    </source>
</evidence>
<dbReference type="PANTHER" id="PTHR12560">
    <property type="entry name" value="LONGEVITY ASSURANCE FACTOR 1 LAG1"/>
    <property type="match status" value="1"/>
</dbReference>
<dbReference type="PANTHER" id="PTHR12560:SF0">
    <property type="entry name" value="LD18904P"/>
    <property type="match status" value="1"/>
</dbReference>
<comment type="subcellular location">
    <subcellularLocation>
        <location evidence="1">Membrane</location>
        <topology evidence="1">Multi-pass membrane protein</topology>
    </subcellularLocation>
</comment>
<gene>
    <name evidence="9" type="ORF">AFUS01_LOCUS11975</name>
</gene>
<accession>A0A8J2JVQ3</accession>
<evidence type="ECO:0000256" key="4">
    <source>
        <dbReference type="ARBA" id="ARBA00022692"/>
    </source>
</evidence>
<dbReference type="EMBL" id="CAJVCH010093156">
    <property type="protein sequence ID" value="CAG7722865.1"/>
    <property type="molecule type" value="Genomic_DNA"/>
</dbReference>
<evidence type="ECO:0000259" key="8">
    <source>
        <dbReference type="Pfam" id="PF03798"/>
    </source>
</evidence>
<dbReference type="GO" id="GO:0050291">
    <property type="term" value="F:sphingosine N-acyltransferase activity"/>
    <property type="evidence" value="ECO:0007669"/>
    <property type="project" value="InterPro"/>
</dbReference>
<keyword evidence="10" id="KW-1185">Reference proteome</keyword>
<dbReference type="InterPro" id="IPR006634">
    <property type="entry name" value="TLC-dom"/>
</dbReference>
<evidence type="ECO:0000256" key="1">
    <source>
        <dbReference type="ARBA" id="ARBA00004141"/>
    </source>
</evidence>
<reference evidence="9" key="1">
    <citation type="submission" date="2021-06" db="EMBL/GenBank/DDBJ databases">
        <authorList>
            <person name="Hodson N. C."/>
            <person name="Mongue J. A."/>
            <person name="Jaron S. K."/>
        </authorList>
    </citation>
    <scope>NUCLEOTIDE SEQUENCE</scope>
</reference>